<comment type="caution">
    <text evidence="4">The sequence shown here is derived from an EMBL/GenBank/DDBJ whole genome shotgun (WGS) entry which is preliminary data.</text>
</comment>
<protein>
    <submittedName>
        <fullName evidence="4">Methylmalonyl-CoA epimerase</fullName>
    </submittedName>
</protein>
<dbReference type="InterPro" id="IPR017515">
    <property type="entry name" value="MeMalonyl-CoA_epimerase"/>
</dbReference>
<proteinExistence type="inferred from homology"/>
<keyword evidence="2" id="KW-0479">Metal-binding</keyword>
<dbReference type="InterPro" id="IPR037523">
    <property type="entry name" value="VOC_core"/>
</dbReference>
<gene>
    <name evidence="4" type="ORF">ANCCAN_22492</name>
</gene>
<dbReference type="InterPro" id="IPR051785">
    <property type="entry name" value="MMCE/EMCE_epimerase"/>
</dbReference>
<evidence type="ECO:0000256" key="1">
    <source>
        <dbReference type="ARBA" id="ARBA00009308"/>
    </source>
</evidence>
<dbReference type="SUPFAM" id="SSF54593">
    <property type="entry name" value="Glyoxalase/Bleomycin resistance protein/Dihydroxybiphenyl dioxygenase"/>
    <property type="match status" value="1"/>
</dbReference>
<dbReference type="PANTHER" id="PTHR43048">
    <property type="entry name" value="METHYLMALONYL-COA EPIMERASE"/>
    <property type="match status" value="1"/>
</dbReference>
<name>A0A368FJL6_ANCCA</name>
<dbReference type="Proteomes" id="UP000252519">
    <property type="component" value="Unassembled WGS sequence"/>
</dbReference>
<feature type="domain" description="VOC" evidence="3">
    <location>
        <begin position="33"/>
        <end position="135"/>
    </location>
</feature>
<organism evidence="4 5">
    <name type="scientific">Ancylostoma caninum</name>
    <name type="common">Dog hookworm</name>
    <dbReference type="NCBI Taxonomy" id="29170"/>
    <lineage>
        <taxon>Eukaryota</taxon>
        <taxon>Metazoa</taxon>
        <taxon>Ecdysozoa</taxon>
        <taxon>Nematoda</taxon>
        <taxon>Chromadorea</taxon>
        <taxon>Rhabditida</taxon>
        <taxon>Rhabditina</taxon>
        <taxon>Rhabditomorpha</taxon>
        <taxon>Strongyloidea</taxon>
        <taxon>Ancylostomatidae</taxon>
        <taxon>Ancylostomatinae</taxon>
        <taxon>Ancylostoma</taxon>
    </lineage>
</organism>
<dbReference type="EMBL" id="JOJR01001235">
    <property type="protein sequence ID" value="RCN31718.1"/>
    <property type="molecule type" value="Genomic_DNA"/>
</dbReference>
<dbReference type="AlphaFoldDB" id="A0A368FJL6"/>
<sequence length="135" mass="14457">MNSLKVLGLARPIYNSVALRAFASHPLAGLLGKLNHVAIAVPDLKKASAFYKNLGAKVSEAVPQKEHGVYTVFVELPNSKLELLHPLGDKSPIQGFLDKNKGGGMHHICIEVSNIAKAMQAVKANGIRTLGEKPK</sequence>
<keyword evidence="5" id="KW-1185">Reference proteome</keyword>
<dbReference type="Gene3D" id="3.10.180.10">
    <property type="entry name" value="2,3-Dihydroxybiphenyl 1,2-Dioxygenase, domain 1"/>
    <property type="match status" value="1"/>
</dbReference>
<dbReference type="PANTHER" id="PTHR43048:SF3">
    <property type="entry name" value="METHYLMALONYL-COA EPIMERASE, MITOCHONDRIAL"/>
    <property type="match status" value="1"/>
</dbReference>
<dbReference type="GO" id="GO:0004493">
    <property type="term" value="F:methylmalonyl-CoA epimerase activity"/>
    <property type="evidence" value="ECO:0007669"/>
    <property type="project" value="TreeGrafter"/>
</dbReference>
<dbReference type="GO" id="GO:0005739">
    <property type="term" value="C:mitochondrion"/>
    <property type="evidence" value="ECO:0007669"/>
    <property type="project" value="TreeGrafter"/>
</dbReference>
<comment type="similarity">
    <text evidence="1">Belongs to the methylmalonyl-CoA epimerase family.</text>
</comment>
<dbReference type="STRING" id="29170.A0A368FJL6"/>
<feature type="non-terminal residue" evidence="4">
    <location>
        <position position="135"/>
    </location>
</feature>
<dbReference type="InterPro" id="IPR029068">
    <property type="entry name" value="Glyas_Bleomycin-R_OHBP_Dase"/>
</dbReference>
<dbReference type="Pfam" id="PF13669">
    <property type="entry name" value="Glyoxalase_4"/>
    <property type="match status" value="1"/>
</dbReference>
<evidence type="ECO:0000259" key="3">
    <source>
        <dbReference type="PROSITE" id="PS51819"/>
    </source>
</evidence>
<dbReference type="GO" id="GO:0046872">
    <property type="term" value="F:metal ion binding"/>
    <property type="evidence" value="ECO:0007669"/>
    <property type="project" value="UniProtKB-KW"/>
</dbReference>
<dbReference type="PROSITE" id="PS51819">
    <property type="entry name" value="VOC"/>
    <property type="match status" value="1"/>
</dbReference>
<dbReference type="NCBIfam" id="TIGR03081">
    <property type="entry name" value="metmalonyl_epim"/>
    <property type="match status" value="1"/>
</dbReference>
<evidence type="ECO:0000256" key="2">
    <source>
        <dbReference type="ARBA" id="ARBA00022723"/>
    </source>
</evidence>
<reference evidence="4 5" key="1">
    <citation type="submission" date="2014-10" db="EMBL/GenBank/DDBJ databases">
        <title>Draft genome of the hookworm Ancylostoma caninum.</title>
        <authorList>
            <person name="Mitreva M."/>
        </authorList>
    </citation>
    <scope>NUCLEOTIDE SEQUENCE [LARGE SCALE GENOMIC DNA]</scope>
    <source>
        <strain evidence="4 5">Baltimore</strain>
    </source>
</reference>
<accession>A0A368FJL6</accession>
<dbReference type="OrthoDB" id="16820at2759"/>
<dbReference type="GO" id="GO:0046491">
    <property type="term" value="P:L-methylmalonyl-CoA metabolic process"/>
    <property type="evidence" value="ECO:0007669"/>
    <property type="project" value="TreeGrafter"/>
</dbReference>
<evidence type="ECO:0000313" key="5">
    <source>
        <dbReference type="Proteomes" id="UP000252519"/>
    </source>
</evidence>
<dbReference type="CDD" id="cd07249">
    <property type="entry name" value="MMCE"/>
    <property type="match status" value="1"/>
</dbReference>
<evidence type="ECO:0000313" key="4">
    <source>
        <dbReference type="EMBL" id="RCN31718.1"/>
    </source>
</evidence>